<dbReference type="Proteomes" id="UP000462152">
    <property type="component" value="Unassembled WGS sequence"/>
</dbReference>
<keyword evidence="5 8" id="KW-0645">Protease</keyword>
<dbReference type="OrthoDB" id="9815782at2"/>
<organism evidence="10 11">
    <name type="scientific">Rothia koreensis</name>
    <dbReference type="NCBI Taxonomy" id="592378"/>
    <lineage>
        <taxon>Bacteria</taxon>
        <taxon>Bacillati</taxon>
        <taxon>Actinomycetota</taxon>
        <taxon>Actinomycetes</taxon>
        <taxon>Micrococcales</taxon>
        <taxon>Micrococcaceae</taxon>
        <taxon>Rothia</taxon>
    </lineage>
</organism>
<dbReference type="Gene3D" id="2.10.109.10">
    <property type="entry name" value="Umud Fragment, subunit A"/>
    <property type="match status" value="1"/>
</dbReference>
<evidence type="ECO:0000256" key="2">
    <source>
        <dbReference type="ARBA" id="ARBA00004401"/>
    </source>
</evidence>
<dbReference type="GO" id="GO:0009003">
    <property type="term" value="F:signal peptidase activity"/>
    <property type="evidence" value="ECO:0007669"/>
    <property type="project" value="UniProtKB-EC"/>
</dbReference>
<dbReference type="InterPro" id="IPR019533">
    <property type="entry name" value="Peptidase_S26"/>
</dbReference>
<dbReference type="InterPro" id="IPR019758">
    <property type="entry name" value="Pept_S26A_signal_pept_1_CS"/>
</dbReference>
<dbReference type="EMBL" id="WOGT01000001">
    <property type="protein sequence ID" value="MUN54164.1"/>
    <property type="molecule type" value="Genomic_DNA"/>
</dbReference>
<protein>
    <recommendedName>
        <fullName evidence="4 8">Signal peptidase I</fullName>
        <ecNumber evidence="4 8">3.4.21.89</ecNumber>
    </recommendedName>
</protein>
<evidence type="ECO:0000259" key="9">
    <source>
        <dbReference type="Pfam" id="PF10502"/>
    </source>
</evidence>
<gene>
    <name evidence="10" type="primary">lepB</name>
    <name evidence="10" type="ORF">GMA10_02840</name>
</gene>
<accession>A0A7K1LG40</accession>
<dbReference type="PROSITE" id="PS00501">
    <property type="entry name" value="SPASE_I_1"/>
    <property type="match status" value="1"/>
</dbReference>
<reference evidence="10 11" key="1">
    <citation type="submission" date="2019-12" db="EMBL/GenBank/DDBJ databases">
        <authorList>
            <person name="Li J."/>
            <person name="Shi Y."/>
            <person name="Xu G."/>
            <person name="Xiao D."/>
            <person name="Ran X."/>
        </authorList>
    </citation>
    <scope>NUCLEOTIDE SEQUENCE [LARGE SCALE GENOMIC DNA]</scope>
    <source>
        <strain evidence="10 11">JCM 15915</strain>
    </source>
</reference>
<feature type="active site" evidence="7">
    <location>
        <position position="95"/>
    </location>
</feature>
<dbReference type="GO" id="GO:0004252">
    <property type="term" value="F:serine-type endopeptidase activity"/>
    <property type="evidence" value="ECO:0007669"/>
    <property type="project" value="InterPro"/>
</dbReference>
<dbReference type="Pfam" id="PF10502">
    <property type="entry name" value="Peptidase_S26"/>
    <property type="match status" value="1"/>
</dbReference>
<dbReference type="NCBIfam" id="TIGR02227">
    <property type="entry name" value="sigpep_I_bact"/>
    <property type="match status" value="1"/>
</dbReference>
<keyword evidence="11" id="KW-1185">Reference proteome</keyword>
<dbReference type="PANTHER" id="PTHR43390">
    <property type="entry name" value="SIGNAL PEPTIDASE I"/>
    <property type="match status" value="1"/>
</dbReference>
<dbReference type="InterPro" id="IPR036286">
    <property type="entry name" value="LexA/Signal_pep-like_sf"/>
</dbReference>
<feature type="domain" description="Peptidase S26" evidence="9">
    <location>
        <begin position="2"/>
        <end position="185"/>
    </location>
</feature>
<evidence type="ECO:0000256" key="1">
    <source>
        <dbReference type="ARBA" id="ARBA00000677"/>
    </source>
</evidence>
<dbReference type="GO" id="GO:0006465">
    <property type="term" value="P:signal peptide processing"/>
    <property type="evidence" value="ECO:0007669"/>
    <property type="project" value="InterPro"/>
</dbReference>
<evidence type="ECO:0000256" key="3">
    <source>
        <dbReference type="ARBA" id="ARBA00009370"/>
    </source>
</evidence>
<evidence type="ECO:0000313" key="11">
    <source>
        <dbReference type="Proteomes" id="UP000462152"/>
    </source>
</evidence>
<evidence type="ECO:0000256" key="5">
    <source>
        <dbReference type="ARBA" id="ARBA00022670"/>
    </source>
</evidence>
<dbReference type="PRINTS" id="PR00727">
    <property type="entry name" value="LEADERPTASE"/>
</dbReference>
<sequence>MVALAIAVLIVILVRSLVLEIFYIPSGSMDPTLRSHDRVAVWRPGADDPHRGDVVVFDGKGSLAPYDSGANWLTETVSDLGSWLGLGTRQGVYVKRVIGVAGDHVTCCSADGRITVNGEPLDEPYVAPGDKPSETPFDVVVPEGRMWVMGDHRSDSVDSRSLIGSPGGGLIRTNKIIGRPVAVLWPLDRMTRIDR</sequence>
<evidence type="ECO:0000313" key="10">
    <source>
        <dbReference type="EMBL" id="MUN54164.1"/>
    </source>
</evidence>
<feature type="active site" evidence="7">
    <location>
        <position position="28"/>
    </location>
</feature>
<dbReference type="InterPro" id="IPR000223">
    <property type="entry name" value="Pept_S26A_signal_pept_1"/>
</dbReference>
<name>A0A7K1LG40_9MICC</name>
<dbReference type="PROSITE" id="PS00761">
    <property type="entry name" value="SPASE_I_3"/>
    <property type="match status" value="1"/>
</dbReference>
<dbReference type="GO" id="GO:0005886">
    <property type="term" value="C:plasma membrane"/>
    <property type="evidence" value="ECO:0007669"/>
    <property type="project" value="UniProtKB-SubCell"/>
</dbReference>
<evidence type="ECO:0000256" key="4">
    <source>
        <dbReference type="ARBA" id="ARBA00013208"/>
    </source>
</evidence>
<dbReference type="CDD" id="cd06530">
    <property type="entry name" value="S26_SPase_I"/>
    <property type="match status" value="1"/>
</dbReference>
<dbReference type="SUPFAM" id="SSF51306">
    <property type="entry name" value="LexA/Signal peptidase"/>
    <property type="match status" value="1"/>
</dbReference>
<dbReference type="AlphaFoldDB" id="A0A7K1LG40"/>
<dbReference type="InterPro" id="IPR019756">
    <property type="entry name" value="Pept_S26A_signal_pept_1_Ser-AS"/>
</dbReference>
<evidence type="ECO:0000256" key="7">
    <source>
        <dbReference type="PIRSR" id="PIRSR600223-1"/>
    </source>
</evidence>
<keyword evidence="6 8" id="KW-0378">Hydrolase</keyword>
<dbReference type="PANTHER" id="PTHR43390:SF1">
    <property type="entry name" value="CHLOROPLAST PROCESSING PEPTIDASE"/>
    <property type="match status" value="1"/>
</dbReference>
<dbReference type="EC" id="3.4.21.89" evidence="4 8"/>
<evidence type="ECO:0000256" key="6">
    <source>
        <dbReference type="ARBA" id="ARBA00022801"/>
    </source>
</evidence>
<evidence type="ECO:0000256" key="8">
    <source>
        <dbReference type="RuleBase" id="RU362042"/>
    </source>
</evidence>
<comment type="subcellular location">
    <subcellularLocation>
        <location evidence="2">Cell membrane</location>
        <topology evidence="2">Single-pass type II membrane protein</topology>
    </subcellularLocation>
    <subcellularLocation>
        <location evidence="8">Membrane</location>
        <topology evidence="8">Single-pass type II membrane protein</topology>
    </subcellularLocation>
</comment>
<proteinExistence type="inferred from homology"/>
<comment type="catalytic activity">
    <reaction evidence="1 8">
        <text>Cleavage of hydrophobic, N-terminal signal or leader sequences from secreted and periplasmic proteins.</text>
        <dbReference type="EC" id="3.4.21.89"/>
    </reaction>
</comment>
<comment type="similarity">
    <text evidence="3 8">Belongs to the peptidase S26 family.</text>
</comment>
<comment type="caution">
    <text evidence="10">The sequence shown here is derived from an EMBL/GenBank/DDBJ whole genome shotgun (WGS) entry which is preliminary data.</text>
</comment>